<evidence type="ECO:0000259" key="2">
    <source>
        <dbReference type="Pfam" id="PF16871"/>
    </source>
</evidence>
<evidence type="ECO:0000313" key="3">
    <source>
        <dbReference type="EMBL" id="AYL95657.1"/>
    </source>
</evidence>
<keyword evidence="1" id="KW-0732">Signal</keyword>
<sequence>MKKTISICIILFFALKCSHTVMAQEARIDVSKLRHIIPLGGNAWVNRPDSITDEGLFNWSNPKSTANIYFRLSEAQDVKLALRLRVQEGASTIKLSAGKSEITKKLSNKAFDTVEFGTIHISQPGHVKISLKGISKTGKIYADVSDVIVTLQHPDKDIAYVTQGSSFHFGRRGPSVHLRYPVAEDKQDKLKWFYNEIIVPKGGDIIGSYFMADGFGEGYFGMQVNSATERRVLFSVWSPFNTEDPKSIPDSMRIKLVKNGAGVHIGEFGNEGSGGQSYMRFPWKAGQAYAFLLSAEPDFAKKTTTYTAYFKDVTAGKWFLIASFTRPQKATYLTHLYSFVENFEPENGDQIRKAFFTNQWIGDSDNNWQELTNAVYTGDATANTNYRKDYAGGTEGNKFYLQNGGFFNNYIQLKTPFDRKATGQKPLIDFKNLPNK</sequence>
<feature type="domain" description="DUF5077" evidence="2">
    <location>
        <begin position="37"/>
        <end position="151"/>
    </location>
</feature>
<name>A0A494VKI0_9SPHI</name>
<dbReference type="Pfam" id="PF11958">
    <property type="entry name" value="DUF3472"/>
    <property type="match status" value="1"/>
</dbReference>
<organism evidence="3 4">
    <name type="scientific">Mucilaginibacter celer</name>
    <dbReference type="NCBI Taxonomy" id="2305508"/>
    <lineage>
        <taxon>Bacteria</taxon>
        <taxon>Pseudomonadati</taxon>
        <taxon>Bacteroidota</taxon>
        <taxon>Sphingobacteriia</taxon>
        <taxon>Sphingobacteriales</taxon>
        <taxon>Sphingobacteriaceae</taxon>
        <taxon>Mucilaginibacter</taxon>
    </lineage>
</organism>
<dbReference type="InterPro" id="IPR031712">
    <property type="entry name" value="DUF5077"/>
</dbReference>
<evidence type="ECO:0000256" key="1">
    <source>
        <dbReference type="SAM" id="SignalP"/>
    </source>
</evidence>
<dbReference type="AlphaFoldDB" id="A0A494VKI0"/>
<dbReference type="KEGG" id="muh:HYN43_010310"/>
<keyword evidence="4" id="KW-1185">Reference proteome</keyword>
<gene>
    <name evidence="3" type="ORF">HYN43_010310</name>
</gene>
<feature type="signal peptide" evidence="1">
    <location>
        <begin position="1"/>
        <end position="23"/>
    </location>
</feature>
<proteinExistence type="predicted"/>
<accession>A0A494VKI0</accession>
<dbReference type="InterPro" id="IPR021862">
    <property type="entry name" value="DUF3472"/>
</dbReference>
<dbReference type="Proteomes" id="UP000270046">
    <property type="component" value="Chromosome"/>
</dbReference>
<protein>
    <submittedName>
        <fullName evidence="3">DUF3472 domain-containing protein</fullName>
    </submittedName>
</protein>
<dbReference type="OrthoDB" id="6014523at2"/>
<dbReference type="EMBL" id="CP032869">
    <property type="protein sequence ID" value="AYL95657.1"/>
    <property type="molecule type" value="Genomic_DNA"/>
</dbReference>
<dbReference type="Pfam" id="PF16871">
    <property type="entry name" value="DUF5077"/>
    <property type="match status" value="1"/>
</dbReference>
<feature type="chain" id="PRO_5019769874" evidence="1">
    <location>
        <begin position="24"/>
        <end position="436"/>
    </location>
</feature>
<evidence type="ECO:0000313" key="4">
    <source>
        <dbReference type="Proteomes" id="UP000270046"/>
    </source>
</evidence>
<reference evidence="3 4" key="1">
    <citation type="submission" date="2018-10" db="EMBL/GenBank/DDBJ databases">
        <title>Genome sequencing of Mucilaginibacter sp. HYN0043.</title>
        <authorList>
            <person name="Kim M."/>
            <person name="Yi H."/>
        </authorList>
    </citation>
    <scope>NUCLEOTIDE SEQUENCE [LARGE SCALE GENOMIC DNA]</scope>
    <source>
        <strain evidence="3 4">HYN0043</strain>
    </source>
</reference>